<reference evidence="1 2" key="1">
    <citation type="submission" date="2018-05" db="EMBL/GenBank/DDBJ databases">
        <title>Draft genome of Methanospirillum lacunae Ki8-1.</title>
        <authorList>
            <person name="Dueholm M.S."/>
            <person name="Nielsen P.H."/>
            <person name="Bakmann L.F."/>
            <person name="Otzen D.E."/>
        </authorList>
    </citation>
    <scope>NUCLEOTIDE SEQUENCE [LARGE SCALE GENOMIC DNA]</scope>
    <source>
        <strain evidence="1 2">Ki8-1</strain>
    </source>
</reference>
<dbReference type="RefSeq" id="WP_109966891.1">
    <property type="nucleotide sequence ID" value="NZ_CP176093.1"/>
</dbReference>
<name>A0A2V2NGF9_9EURY</name>
<sequence>MIRTPVFIPLIAILLFCGLFPGSALADQVNLSGTDLLSKVSSSLSNALDEVDSNISDTAGVFSGETLKTASAEKIVARNKMNIPGCAGIVLVAGNTTLNTLNESYINPQQIETIKSDPSVLNAIAILKPRTGNANPRAGDNMILVTRPAVVDEQNGAAIAVLLSAPFCKAVFDPQVKDTDAIAMVMQPDGTILYISDSSEMDKIPPDNYVTEYPSFRDVKNAMIKEKEGHISYELWRPDPTEPKGREAYWDTIYQNGAEWRVLVAQAIR</sequence>
<evidence type="ECO:0000313" key="1">
    <source>
        <dbReference type="EMBL" id="PWR74691.1"/>
    </source>
</evidence>
<comment type="caution">
    <text evidence="1">The sequence shown here is derived from an EMBL/GenBank/DDBJ whole genome shotgun (WGS) entry which is preliminary data.</text>
</comment>
<protein>
    <recommendedName>
        <fullName evidence="3">Cache domain-containing protein</fullName>
    </recommendedName>
</protein>
<keyword evidence="2" id="KW-1185">Reference proteome</keyword>
<dbReference type="AlphaFoldDB" id="A0A2V2NGF9"/>
<dbReference type="Proteomes" id="UP000245657">
    <property type="component" value="Unassembled WGS sequence"/>
</dbReference>
<organism evidence="1 2">
    <name type="scientific">Methanospirillum lacunae</name>
    <dbReference type="NCBI Taxonomy" id="668570"/>
    <lineage>
        <taxon>Archaea</taxon>
        <taxon>Methanobacteriati</taxon>
        <taxon>Methanobacteriota</taxon>
        <taxon>Stenosarchaea group</taxon>
        <taxon>Methanomicrobia</taxon>
        <taxon>Methanomicrobiales</taxon>
        <taxon>Methanospirillaceae</taxon>
        <taxon>Methanospirillum</taxon>
    </lineage>
</organism>
<proteinExistence type="predicted"/>
<evidence type="ECO:0008006" key="3">
    <source>
        <dbReference type="Google" id="ProtNLM"/>
    </source>
</evidence>
<dbReference type="GeneID" id="97548883"/>
<dbReference type="EMBL" id="QGMY01000001">
    <property type="protein sequence ID" value="PWR74691.1"/>
    <property type="molecule type" value="Genomic_DNA"/>
</dbReference>
<accession>A0A2V2NGF9</accession>
<dbReference type="OrthoDB" id="118072at2157"/>
<gene>
    <name evidence="1" type="ORF">DK846_00105</name>
</gene>
<evidence type="ECO:0000313" key="2">
    <source>
        <dbReference type="Proteomes" id="UP000245657"/>
    </source>
</evidence>